<proteinExistence type="predicted"/>
<evidence type="ECO:0000313" key="2">
    <source>
        <dbReference type="EMBL" id="PCH63145.1"/>
    </source>
</evidence>
<keyword evidence="1" id="KW-0472">Membrane</keyword>
<feature type="transmembrane region" description="Helical" evidence="1">
    <location>
        <begin position="274"/>
        <end position="307"/>
    </location>
</feature>
<feature type="transmembrane region" description="Helical" evidence="1">
    <location>
        <begin position="12"/>
        <end position="29"/>
    </location>
</feature>
<protein>
    <submittedName>
        <fullName evidence="2">Uncharacterized protein</fullName>
    </submittedName>
</protein>
<feature type="transmembrane region" description="Helical" evidence="1">
    <location>
        <begin position="161"/>
        <end position="184"/>
    </location>
</feature>
<dbReference type="EMBL" id="NVQR01000025">
    <property type="protein sequence ID" value="PCH63145.1"/>
    <property type="molecule type" value="Genomic_DNA"/>
</dbReference>
<feature type="transmembrane region" description="Helical" evidence="1">
    <location>
        <begin position="137"/>
        <end position="155"/>
    </location>
</feature>
<evidence type="ECO:0000256" key="1">
    <source>
        <dbReference type="SAM" id="Phobius"/>
    </source>
</evidence>
<gene>
    <name evidence="2" type="ORF">COC19_01550</name>
</gene>
<keyword evidence="1" id="KW-0812">Transmembrane</keyword>
<dbReference type="AlphaFoldDB" id="A0A2A4MSQ9"/>
<dbReference type="Proteomes" id="UP000218172">
    <property type="component" value="Unassembled WGS sequence"/>
</dbReference>
<feature type="transmembrane region" description="Helical" evidence="1">
    <location>
        <begin position="378"/>
        <end position="398"/>
    </location>
</feature>
<feature type="transmembrane region" description="Helical" evidence="1">
    <location>
        <begin position="345"/>
        <end position="366"/>
    </location>
</feature>
<organism evidence="2 3">
    <name type="scientific">SAR86 cluster bacterium</name>
    <dbReference type="NCBI Taxonomy" id="2030880"/>
    <lineage>
        <taxon>Bacteria</taxon>
        <taxon>Pseudomonadati</taxon>
        <taxon>Pseudomonadota</taxon>
        <taxon>Gammaproteobacteria</taxon>
        <taxon>SAR86 cluster</taxon>
    </lineage>
</organism>
<accession>A0A2A4MSQ9</accession>
<evidence type="ECO:0000313" key="3">
    <source>
        <dbReference type="Proteomes" id="UP000218172"/>
    </source>
</evidence>
<reference evidence="3" key="1">
    <citation type="submission" date="2017-08" db="EMBL/GenBank/DDBJ databases">
        <title>A dynamic microbial community with high functional redundancy inhabits the cold, oxic subseafloor aquifer.</title>
        <authorList>
            <person name="Tully B.J."/>
            <person name="Wheat C.G."/>
            <person name="Glazer B.T."/>
            <person name="Huber J.A."/>
        </authorList>
    </citation>
    <scope>NUCLEOTIDE SEQUENCE [LARGE SCALE GENOMIC DNA]</scope>
</reference>
<comment type="caution">
    <text evidence="2">The sequence shown here is derived from an EMBL/GenBank/DDBJ whole genome shotgun (WGS) entry which is preliminary data.</text>
</comment>
<name>A0A2A4MSQ9_9GAMM</name>
<feature type="transmembrane region" description="Helical" evidence="1">
    <location>
        <begin position="319"/>
        <end position="339"/>
    </location>
</feature>
<feature type="transmembrane region" description="Helical" evidence="1">
    <location>
        <begin position="204"/>
        <end position="227"/>
    </location>
</feature>
<sequence length="502" mass="56678">MSLSSWTKQDIRLYAVLISLLISCYTILFPDLLNDDAYVYRRTAEIFLEQGLLAAFEHYTWAAYSIVIALVSELFNCDLFTAAYLINGIFSAIIVFAFISIVKEIDNDKTVLLLAAICVLVYPQLNEYRYEVIRDLGYWAFSLVALWQLILFMKAPSLQHGLGFCVAIMLASVLRIEALLYLIISPLCVLLDGRHHFTQRLRHFLLLLRLVVGLSLTTSALLFLLNINVITASINFLSTYLPFVKDLFNPDSDDAFAQAQILFNEHAANYSQRYISLFIASGLFAIVAAKLISGFGLAFLGLLVFGVRKVFAKVETHLLLPLVAFLLINMGILFSFIFITRFLSTRYTMLFCLILTLFIPIILHRILLMAKRHNRGILAARAIAVFLLYCGIDAYISFGLKKTYIADSVDWIENNTPSSAMLLTNNNAVAFYSGKIQDYDKIGPSLSETQILGANAGTYLAIEMNDAMRQILNNERVAQSMVLRKAFPDEVKQRIMIFEILN</sequence>
<feature type="transmembrane region" description="Helical" evidence="1">
    <location>
        <begin position="82"/>
        <end position="102"/>
    </location>
</feature>
<keyword evidence="1" id="KW-1133">Transmembrane helix</keyword>